<keyword evidence="2" id="KW-0812">Transmembrane</keyword>
<dbReference type="Proteomes" id="UP000250140">
    <property type="component" value="Unassembled WGS sequence"/>
</dbReference>
<dbReference type="AlphaFoldDB" id="A0A8E2JXI2"/>
<accession>A0A8E2JXI2</accession>
<feature type="region of interest" description="Disordered" evidence="1">
    <location>
        <begin position="123"/>
        <end position="176"/>
    </location>
</feature>
<reference evidence="4 5" key="1">
    <citation type="journal article" date="2016" name="Nat. Commun.">
        <title>Ectomycorrhizal ecology is imprinted in the genome of the dominant symbiotic fungus Cenococcum geophilum.</title>
        <authorList>
            <consortium name="DOE Joint Genome Institute"/>
            <person name="Peter M."/>
            <person name="Kohler A."/>
            <person name="Ohm R.A."/>
            <person name="Kuo A."/>
            <person name="Krutzmann J."/>
            <person name="Morin E."/>
            <person name="Arend M."/>
            <person name="Barry K.W."/>
            <person name="Binder M."/>
            <person name="Choi C."/>
            <person name="Clum A."/>
            <person name="Copeland A."/>
            <person name="Grisel N."/>
            <person name="Haridas S."/>
            <person name="Kipfer T."/>
            <person name="LaButti K."/>
            <person name="Lindquist E."/>
            <person name="Lipzen A."/>
            <person name="Maire R."/>
            <person name="Meier B."/>
            <person name="Mihaltcheva S."/>
            <person name="Molinier V."/>
            <person name="Murat C."/>
            <person name="Poggeler S."/>
            <person name="Quandt C.A."/>
            <person name="Sperisen C."/>
            <person name="Tritt A."/>
            <person name="Tisserant E."/>
            <person name="Crous P.W."/>
            <person name="Henrissat B."/>
            <person name="Nehls U."/>
            <person name="Egli S."/>
            <person name="Spatafora J.W."/>
            <person name="Grigoriev I.V."/>
            <person name="Martin F.M."/>
        </authorList>
    </citation>
    <scope>NUCLEOTIDE SEQUENCE [LARGE SCALE GENOMIC DNA]</scope>
    <source>
        <strain evidence="4 5">CBS 207.34</strain>
    </source>
</reference>
<feature type="transmembrane region" description="Helical" evidence="2">
    <location>
        <begin position="670"/>
        <end position="695"/>
    </location>
</feature>
<keyword evidence="3" id="KW-0732">Signal</keyword>
<feature type="signal peptide" evidence="3">
    <location>
        <begin position="1"/>
        <end position="20"/>
    </location>
</feature>
<feature type="chain" id="PRO_5034849071" evidence="3">
    <location>
        <begin position="21"/>
        <end position="717"/>
    </location>
</feature>
<feature type="region of interest" description="Disordered" evidence="1">
    <location>
        <begin position="456"/>
        <end position="486"/>
    </location>
</feature>
<keyword evidence="2" id="KW-0472">Membrane</keyword>
<dbReference type="PANTHER" id="PTHR35043:SF7">
    <property type="entry name" value="TRANSCRIPTION FACTOR DOMAIN-CONTAINING PROTEIN"/>
    <property type="match status" value="1"/>
</dbReference>
<feature type="transmembrane region" description="Helical" evidence="2">
    <location>
        <begin position="618"/>
        <end position="642"/>
    </location>
</feature>
<keyword evidence="2" id="KW-1133">Transmembrane helix</keyword>
<proteinExistence type="predicted"/>
<feature type="compositionally biased region" description="Polar residues" evidence="1">
    <location>
        <begin position="456"/>
        <end position="471"/>
    </location>
</feature>
<dbReference type="EMBL" id="KV748756">
    <property type="protein sequence ID" value="OCL13259.1"/>
    <property type="molecule type" value="Genomic_DNA"/>
</dbReference>
<evidence type="ECO:0000256" key="2">
    <source>
        <dbReference type="SAM" id="Phobius"/>
    </source>
</evidence>
<protein>
    <submittedName>
        <fullName evidence="4">Uncharacterized protein</fullName>
    </submittedName>
</protein>
<gene>
    <name evidence="4" type="ORF">AOQ84DRAFT_118316</name>
</gene>
<feature type="transmembrane region" description="Helical" evidence="2">
    <location>
        <begin position="587"/>
        <end position="606"/>
    </location>
</feature>
<evidence type="ECO:0000313" key="4">
    <source>
        <dbReference type="EMBL" id="OCL13259.1"/>
    </source>
</evidence>
<evidence type="ECO:0000256" key="1">
    <source>
        <dbReference type="SAM" id="MobiDB-lite"/>
    </source>
</evidence>
<organism evidence="4 5">
    <name type="scientific">Glonium stellatum</name>
    <dbReference type="NCBI Taxonomy" id="574774"/>
    <lineage>
        <taxon>Eukaryota</taxon>
        <taxon>Fungi</taxon>
        <taxon>Dikarya</taxon>
        <taxon>Ascomycota</taxon>
        <taxon>Pezizomycotina</taxon>
        <taxon>Dothideomycetes</taxon>
        <taxon>Pleosporomycetidae</taxon>
        <taxon>Gloniales</taxon>
        <taxon>Gloniaceae</taxon>
        <taxon>Glonium</taxon>
    </lineage>
</organism>
<dbReference type="PANTHER" id="PTHR35043">
    <property type="entry name" value="TRANSCRIPTION FACTOR DOMAIN-CONTAINING PROTEIN"/>
    <property type="match status" value="1"/>
</dbReference>
<feature type="compositionally biased region" description="Polar residues" evidence="1">
    <location>
        <begin position="130"/>
        <end position="145"/>
    </location>
</feature>
<dbReference type="OrthoDB" id="9451547at2759"/>
<evidence type="ECO:0000313" key="5">
    <source>
        <dbReference type="Proteomes" id="UP000250140"/>
    </source>
</evidence>
<keyword evidence="5" id="KW-1185">Reference proteome</keyword>
<name>A0A8E2JXI2_9PEZI</name>
<sequence>MFLAIFTYLSLSGSLVPSLAAPIANKTALNTETVSRWVSSPSTRGTGGLLYTCVFTIWLCVYTALHLNIPPSGTPWWRDIMKKAMWVVNGVFAPEAVVFTACVQLRTALDFRRKLEKVLRGDNKRDVDSNAGSNEQKGKNGTTSRVTEETTDAMKGPQTADNPAARLPNTSADTSVPNMYGIPSIVKSKLSSINNDQDGGLGGLGPLIHSLTTSEGEGKPTLSPSGNIANKTPVTETFTNIPDFDTERESFLDLNAYRISRQQSMTEEEAFPNHKVPLIYAWYVVMGGFTIDVSPLHDYYDVVTITHHGILALAKRGLFLQLRKESIKDKSKADFLAKGLVFIQVLFLIVQVSARKAEGLPISLLEIHTLVHVVCALSMYVTWWGKPLGIKDPTRIDSTVWGNPSPEEAVRWQSCIASMLVLCTWFKSWDVIDSELQPISEAYYARNFQDKALTQSPETRIGNNPKPTTEIRSGHALPPGPTREKCPTQAELLSRRDQDPLATIKIRSGKSICGGVGPEYNGADSDFQWLFTERALKRWIFAFSSKSPTLINVPDRDPDSKSEWMESPYFERIIPNFFAHSYKQDRLSIWIAWSTCFVYGGIHATAWNFTFPSAQERLLWRISCPILVAFGVPVAELIRYALRAQAEGWRDVLHKVTLTSWYPLPHRRSLFHMFGAFILPFYIAARIFLVIEAFISLRRVPVGVYSAVSWALNVPHL</sequence>
<feature type="transmembrane region" description="Helical" evidence="2">
    <location>
        <begin position="49"/>
        <end position="69"/>
    </location>
</feature>
<evidence type="ECO:0000256" key="3">
    <source>
        <dbReference type="SAM" id="SignalP"/>
    </source>
</evidence>